<protein>
    <recommendedName>
        <fullName evidence="3">Transposase</fullName>
    </recommendedName>
</protein>
<evidence type="ECO:0008006" key="3">
    <source>
        <dbReference type="Google" id="ProtNLM"/>
    </source>
</evidence>
<proteinExistence type="predicted"/>
<reference evidence="1 2" key="1">
    <citation type="submission" date="2019-09" db="EMBL/GenBank/DDBJ databases">
        <authorList>
            <person name="Khan S.A."/>
            <person name="Jeon C.O."/>
            <person name="Chun B.H."/>
            <person name="Jeong S.E."/>
        </authorList>
    </citation>
    <scope>NUCLEOTIDE SEQUENCE [LARGE SCALE GENOMIC DNA]</scope>
    <source>
        <strain evidence="1 2">KCTC 42508</strain>
    </source>
</reference>
<accession>A0A5B2TUV0</accession>
<name>A0A5B2TUV0_9FLAO</name>
<dbReference type="Proteomes" id="UP000323188">
    <property type="component" value="Unassembled WGS sequence"/>
</dbReference>
<comment type="caution">
    <text evidence="1">The sequence shown here is derived from an EMBL/GenBank/DDBJ whole genome shotgun (WGS) entry which is preliminary data.</text>
</comment>
<sequence>MVKIAQRETEQRNGEGRGFLSDTFSIAEKVSKKARLILGYLKSKKSLARIAQAVSEYIGILFGRFHFGQFQGLPDLLCIPK</sequence>
<evidence type="ECO:0000313" key="2">
    <source>
        <dbReference type="Proteomes" id="UP000323188"/>
    </source>
</evidence>
<organism evidence="1 2">
    <name type="scientific">Maribacter flavus</name>
    <dbReference type="NCBI Taxonomy" id="1658664"/>
    <lineage>
        <taxon>Bacteria</taxon>
        <taxon>Pseudomonadati</taxon>
        <taxon>Bacteroidota</taxon>
        <taxon>Flavobacteriia</taxon>
        <taxon>Flavobacteriales</taxon>
        <taxon>Flavobacteriaceae</taxon>
        <taxon>Maribacter</taxon>
    </lineage>
</organism>
<gene>
    <name evidence="1" type="ORF">F0361_00495</name>
</gene>
<dbReference type="AlphaFoldDB" id="A0A5B2TUV0"/>
<dbReference type="EMBL" id="VUOE01000001">
    <property type="protein sequence ID" value="KAA2218132.1"/>
    <property type="molecule type" value="Genomic_DNA"/>
</dbReference>
<dbReference type="RefSeq" id="WP_154916754.1">
    <property type="nucleotide sequence ID" value="NZ_VUOE01000001.1"/>
</dbReference>
<evidence type="ECO:0000313" key="1">
    <source>
        <dbReference type="EMBL" id="KAA2218132.1"/>
    </source>
</evidence>